<organism evidence="5 6">
    <name type="scientific">Streptomonospora halophila</name>
    <dbReference type="NCBI Taxonomy" id="427369"/>
    <lineage>
        <taxon>Bacteria</taxon>
        <taxon>Bacillati</taxon>
        <taxon>Actinomycetota</taxon>
        <taxon>Actinomycetes</taxon>
        <taxon>Streptosporangiales</taxon>
        <taxon>Nocardiopsidaceae</taxon>
        <taxon>Streptomonospora</taxon>
    </lineage>
</organism>
<dbReference type="PANTHER" id="PTHR45953:SF1">
    <property type="entry name" value="IDURONATE 2-SULFATASE"/>
    <property type="match status" value="1"/>
</dbReference>
<evidence type="ECO:0000313" key="6">
    <source>
        <dbReference type="Proteomes" id="UP001499993"/>
    </source>
</evidence>
<dbReference type="EMBL" id="BAABIK010000001">
    <property type="protein sequence ID" value="GAA4926335.1"/>
    <property type="molecule type" value="Genomic_DNA"/>
</dbReference>
<dbReference type="InterPro" id="IPR024607">
    <property type="entry name" value="Sulfatase_CS"/>
</dbReference>
<evidence type="ECO:0000256" key="3">
    <source>
        <dbReference type="ARBA" id="ARBA00022801"/>
    </source>
</evidence>
<evidence type="ECO:0000313" key="5">
    <source>
        <dbReference type="EMBL" id="GAA4926335.1"/>
    </source>
</evidence>
<keyword evidence="2" id="KW-0479">Metal-binding</keyword>
<reference evidence="6" key="1">
    <citation type="journal article" date="2019" name="Int. J. Syst. Evol. Microbiol.">
        <title>The Global Catalogue of Microorganisms (GCM) 10K type strain sequencing project: providing services to taxonomists for standard genome sequencing and annotation.</title>
        <authorList>
            <consortium name="The Broad Institute Genomics Platform"/>
            <consortium name="The Broad Institute Genome Sequencing Center for Infectious Disease"/>
            <person name="Wu L."/>
            <person name="Ma J."/>
        </authorList>
    </citation>
    <scope>NUCLEOTIDE SEQUENCE [LARGE SCALE GENOMIC DNA]</scope>
    <source>
        <strain evidence="6">JCM 18123</strain>
    </source>
</reference>
<keyword evidence="3" id="KW-0378">Hydrolase</keyword>
<dbReference type="InterPro" id="IPR000917">
    <property type="entry name" value="Sulfatase_N"/>
</dbReference>
<sequence length="481" mass="54918">MSSDETRPNIVFVITDQQRFDTVAALGHGHVDTPNLDRLVREGTAFTATYVTAPSCSPSRASLFTGVYPHSLGVLRNEEHWRHSWVETVADSGYRCVNVGKMHTHPWETPLGFHERTVVENKDRDHPSVPFFHDQLDKAFWIRGETKPTRTTYRERADYRERLGAFEWELDEDMHPDVFVGGNAVWWLDTYPGDEPFFLQIGFPGPHPPYDPVPRHLDAYRDRDMPRPLRSDEDLAAQPEALGRLRREHQEVDHDAVVHLPEPTAEQSLRQRRHYHANVTMIDEQLGLLLDALERRGVLEDTVIVFTSDHGDCLGDHGHSQKWTMYEGSVRVPAVVWGPGRVQAGRRVDGLTSMMDLGPTVLELAGIAPPAWMEARSLLPALRGEEWSGRELVFSEHARDHILKGTELMTMVRDARWKLVEFVDSEEGQLFDLAVDPGEAVDLWDSPSAEPAAAKRRLRREVARWRAHSALHTADMHRDHR</sequence>
<dbReference type="RefSeq" id="WP_345554982.1">
    <property type="nucleotide sequence ID" value="NZ_BAABIK010000001.1"/>
</dbReference>
<gene>
    <name evidence="5" type="ORF">GCM10023224_01360</name>
</gene>
<dbReference type="PANTHER" id="PTHR45953">
    <property type="entry name" value="IDURONATE 2-SULFATASE"/>
    <property type="match status" value="1"/>
</dbReference>
<feature type="domain" description="Sulfatase N-terminal" evidence="4">
    <location>
        <begin position="8"/>
        <end position="367"/>
    </location>
</feature>
<dbReference type="InterPro" id="IPR017850">
    <property type="entry name" value="Alkaline_phosphatase_core_sf"/>
</dbReference>
<accession>A0ABP9G5N3</accession>
<comment type="caution">
    <text evidence="5">The sequence shown here is derived from an EMBL/GenBank/DDBJ whole genome shotgun (WGS) entry which is preliminary data.</text>
</comment>
<dbReference type="Proteomes" id="UP001499993">
    <property type="component" value="Unassembled WGS sequence"/>
</dbReference>
<evidence type="ECO:0000256" key="2">
    <source>
        <dbReference type="ARBA" id="ARBA00022723"/>
    </source>
</evidence>
<dbReference type="Pfam" id="PF00884">
    <property type="entry name" value="Sulfatase"/>
    <property type="match status" value="1"/>
</dbReference>
<dbReference type="SUPFAM" id="SSF53649">
    <property type="entry name" value="Alkaline phosphatase-like"/>
    <property type="match status" value="1"/>
</dbReference>
<proteinExistence type="inferred from homology"/>
<name>A0ABP9G5N3_9ACTN</name>
<dbReference type="Gene3D" id="3.40.720.10">
    <property type="entry name" value="Alkaline Phosphatase, subunit A"/>
    <property type="match status" value="1"/>
</dbReference>
<keyword evidence="6" id="KW-1185">Reference proteome</keyword>
<evidence type="ECO:0000256" key="1">
    <source>
        <dbReference type="ARBA" id="ARBA00008779"/>
    </source>
</evidence>
<evidence type="ECO:0000259" key="4">
    <source>
        <dbReference type="Pfam" id="PF00884"/>
    </source>
</evidence>
<dbReference type="PROSITE" id="PS00523">
    <property type="entry name" value="SULFATASE_1"/>
    <property type="match status" value="1"/>
</dbReference>
<comment type="similarity">
    <text evidence="1">Belongs to the sulfatase family.</text>
</comment>
<protein>
    <submittedName>
        <fullName evidence="5">Sulfatase-like hydrolase/transferase</fullName>
    </submittedName>
</protein>